<evidence type="ECO:0000313" key="3">
    <source>
        <dbReference type="Proteomes" id="UP000297617"/>
    </source>
</evidence>
<reference evidence="1" key="1">
    <citation type="submission" date="2018-10" db="EMBL/GenBank/DDBJ databases">
        <authorList>
            <person name="Vincent A.T."/>
            <person name="Schiettekatte O."/>
            <person name="Bourhy P."/>
            <person name="Veyrier F.J."/>
            <person name="Picardeau M."/>
        </authorList>
    </citation>
    <scope>NUCLEOTIDE SEQUENCE</scope>
    <source>
        <strain evidence="1">201800295</strain>
    </source>
</reference>
<comment type="caution">
    <text evidence="2">The sequence shown here is derived from an EMBL/GenBank/DDBJ whole genome shotgun (WGS) entry which is preliminary data.</text>
</comment>
<evidence type="ECO:0000313" key="1">
    <source>
        <dbReference type="EMBL" id="TGK52925.1"/>
    </source>
</evidence>
<organism evidence="2 4">
    <name type="scientific">Leptospira bouyouniensis</name>
    <dbReference type="NCBI Taxonomy" id="2484911"/>
    <lineage>
        <taxon>Bacteria</taxon>
        <taxon>Pseudomonadati</taxon>
        <taxon>Spirochaetota</taxon>
        <taxon>Spirochaetia</taxon>
        <taxon>Leptospirales</taxon>
        <taxon>Leptospiraceae</taxon>
        <taxon>Leptospira</taxon>
    </lineage>
</organism>
<sequence>MSIFAYKKQFLTLKSPSTIPTGKFQIQWLGPKWFQWSAKIGLQFLHFRNWWGKSFQGNEEAFNLFQNPETMSFEEKYKMLVSFGNSPIDGKPSLFLHYTKQAPFPWPYFVDEFRVLKEGELLGMSYPRFAPILALPFLIRKS</sequence>
<evidence type="ECO:0000313" key="2">
    <source>
        <dbReference type="EMBL" id="TGL08440.1"/>
    </source>
</evidence>
<accession>A0A7I0IUE9</accession>
<gene>
    <name evidence="1" type="ORF">EHQ10_04050</name>
    <name evidence="2" type="ORF">EHQ43_05190</name>
</gene>
<dbReference type="Proteomes" id="UP000297617">
    <property type="component" value="Unassembled WGS sequence"/>
</dbReference>
<evidence type="ECO:0000313" key="4">
    <source>
        <dbReference type="Proteomes" id="UP000297641"/>
    </source>
</evidence>
<reference evidence="2 4" key="2">
    <citation type="journal article" date="2019" name="PLoS Negl. Trop. Dis.">
        <title>Revisiting the worldwide diversity of Leptospira species in the environment.</title>
        <authorList>
            <person name="Vincent A.T."/>
            <person name="Schiettekatte O."/>
            <person name="Bourhy P."/>
            <person name="Veyrier F.J."/>
            <person name="Picardeau M."/>
        </authorList>
    </citation>
    <scope>NUCLEOTIDE SEQUENCE [LARGE SCALE GENOMIC DNA]</scope>
    <source>
        <strain evidence="2 4">201800273</strain>
        <strain evidence="1">201800295</strain>
    </source>
</reference>
<keyword evidence="3" id="KW-1185">Reference proteome</keyword>
<dbReference type="Proteomes" id="UP000297641">
    <property type="component" value="Unassembled WGS sequence"/>
</dbReference>
<protein>
    <submittedName>
        <fullName evidence="2">Uncharacterized protein</fullName>
    </submittedName>
</protein>
<dbReference type="EMBL" id="RQFT01000003">
    <property type="protein sequence ID" value="TGL08440.1"/>
    <property type="molecule type" value="Genomic_DNA"/>
</dbReference>
<dbReference type="AlphaFoldDB" id="A0A7I0IUE9"/>
<dbReference type="EMBL" id="RQFD01000003">
    <property type="protein sequence ID" value="TGK52925.1"/>
    <property type="molecule type" value="Genomic_DNA"/>
</dbReference>
<proteinExistence type="predicted"/>
<name>A0A7I0IUE9_9LEPT</name>
<dbReference type="RefSeq" id="WP_135753319.1">
    <property type="nucleotide sequence ID" value="NZ_RQFD01000003.1"/>
</dbReference>